<dbReference type="Proteomes" id="UP000828048">
    <property type="component" value="Chromosome 6"/>
</dbReference>
<sequence>MDFLVNEMGWKPAAIARAPTLLLCSVKKGLSQDRFVTKFEEAVPQLLDVLNGKVSLAELGFISEETCGRKTIVASQLRSSTSVGGCLVGGIEDLDRLSNFLGGFWDGRKGVGLGFGAGSDMEEPELEEGEACSFQTDDYSTIDPDVALSYIDVKIQDVLGHFQKDFEGGVSAENLGAKFGGYGSFLPTYQRSPVWNHPRTPAKVHNSNTPTSPNNLHLEGGHRNSIVPTNTSLLVRHGQASETAASLPLVRASVNDSAKRDTGLLFANCAEESTSGYDLGKKYAQPSDQKSLKVRIKVGSDNLSTRKKAEIYSGLGLDISPASSSDDIPSGSEGFPRDPPEGHDESPTSILQIMTSFPVHGNLLLSPLPDDLLYFTEKEKSHGESKPRLLQKGVKESSHRSDSARSDDKVGGVKKPKSYEKNAYPLELKNLNNKGTQNGNGILLKKETALQTPDCEVHVANAPKLPILSDSCSNVDNSTKHNARAVDDFRVVTDVKEESLDALSTQETRLVEKPSGKAVSAGNVWEEKNVTLNVDISAYPRKDGNVKVEKCDVSTKGDSNVSQGRKSQKVEPIDLSEQKITQKSTSLEGDDMKLASGKENSSSGSKKKSKGRQNHSAKGAEIPKDSSRMDSSSVPKSKKSARADSYLPETEMEDSKVQKDDGKAADRYRDFFGDIELEDGDNDADSVELLSVDRPKDLEAVEKSTPASNSMLKVISNGKKMDEQSASDAYSKAATSSAPVAGNGSISDAGPGTSAPLVKEDWVGCDKCQKWRLLPLGTNPDSLPEKWLCSMLHWLPGLNRCSVSEDVTTKALIAQYQVPAPVNQNNLQGHPLPLADASHFGQNCQSFGLPAMPSGGKKKNGLKDVSGPLSQVGPAQFSNSVNKNLQQAVKGDSLNGVDKSPPANDIEPPHLSKSTIVEKPRHRTKDKNKLLEQHSDGGETRSSKIRSKRENDQDCFRDSKKTKIDGVDCTDADLPNHDEPAGKVGPSSSSGLSVNASGKDSHNYGDHFSKDGRYEANKSSKGPLRNPKDQAQVTSDDRFLDIKKEDGKDLVARKRKKNESHVRSDFLEQTSENLHKKEKRARVSKSEGKESNVSRNSDGSARKGRRAKEQQLGPDLTQRSLDATDSLRRDSGSLQPSQAATSSSSKVSGSRKSKNTMQERKSSPVESVSSSPLRFSHPEKSASTRRSQEGKNDCGNSGLFASGTPRRGASGDDKGSDRSKTVGKDGTFVTNREPRDSFVVDFQERDIGQLAGSEAKIEIMKSAGFANGGTDTLGNGTHYPGKSHASDQRWDEERGSDKQYHANVSRSRKSGKSSSSRSKDKNGSCKSELDKGKGKVKISGSGNGSFDHMPSYEEKSRAGKNRVQENFGANADKTFPGKKEPADRAEVSGRGKLHSLPPSGRGQNELLTNSLSANPGSKKEGGGNGLSNDASEGGNALKAPKQNHKSDNQDGNQLIRSKHPTINGNRVRDADAPSPARRDSSNPATNVLKEAKDLKHLADRLKNSGSSAESTGFYFQAALKFLHGASLLESTNGESAKQSDMIQSMQIYSSTAKLCEFCAHEYEKSKDIAAAALAYKCTEVAYMRVIYSSRSGASRDRHELQTALQIVPLGESPSSSASDVDNVNNLSTLDKVPLSKGVSSPQVAGNHVISANRPSFSRLLHFTQDVNYAMEASRKSRLAFTAANLRKEEAQYREGITSVKTALDFSFQDVEGLLHLVRLAMEAIGPHLGKNDPLFYLVGARNEDLKGQWSQVLQFSGFAMGRTYARIGSRKQLGREYVLYEDVADLAGKRDGQLLESAASASGYTIIRDS</sequence>
<dbReference type="EMBL" id="CM037156">
    <property type="protein sequence ID" value="KAH7838865.1"/>
    <property type="molecule type" value="Genomic_DNA"/>
</dbReference>
<accession>A0ACB7XE24</accession>
<evidence type="ECO:0000313" key="2">
    <source>
        <dbReference type="Proteomes" id="UP000828048"/>
    </source>
</evidence>
<proteinExistence type="predicted"/>
<protein>
    <submittedName>
        <fullName evidence="1">Uncharacterized protein</fullName>
    </submittedName>
</protein>
<gene>
    <name evidence="1" type="ORF">Vadar_032073</name>
</gene>
<keyword evidence="2" id="KW-1185">Reference proteome</keyword>
<organism evidence="1 2">
    <name type="scientific">Vaccinium darrowii</name>
    <dbReference type="NCBI Taxonomy" id="229202"/>
    <lineage>
        <taxon>Eukaryota</taxon>
        <taxon>Viridiplantae</taxon>
        <taxon>Streptophyta</taxon>
        <taxon>Embryophyta</taxon>
        <taxon>Tracheophyta</taxon>
        <taxon>Spermatophyta</taxon>
        <taxon>Magnoliopsida</taxon>
        <taxon>eudicotyledons</taxon>
        <taxon>Gunneridae</taxon>
        <taxon>Pentapetalae</taxon>
        <taxon>asterids</taxon>
        <taxon>Ericales</taxon>
        <taxon>Ericaceae</taxon>
        <taxon>Vaccinioideae</taxon>
        <taxon>Vaccinieae</taxon>
        <taxon>Vaccinium</taxon>
    </lineage>
</organism>
<evidence type="ECO:0000313" key="1">
    <source>
        <dbReference type="EMBL" id="KAH7838865.1"/>
    </source>
</evidence>
<name>A0ACB7XE24_9ERIC</name>
<reference evidence="1 2" key="1">
    <citation type="journal article" date="2021" name="Hortic Res">
        <title>High-quality reference genome and annotation aids understanding of berry development for evergreen blueberry (Vaccinium darrowii).</title>
        <authorList>
            <person name="Yu J."/>
            <person name="Hulse-Kemp A.M."/>
            <person name="Babiker E."/>
            <person name="Staton M."/>
        </authorList>
    </citation>
    <scope>NUCLEOTIDE SEQUENCE [LARGE SCALE GENOMIC DNA]</scope>
    <source>
        <strain evidence="2">cv. NJ 8807/NJ 8810</strain>
        <tissue evidence="1">Young leaf</tissue>
    </source>
</reference>
<comment type="caution">
    <text evidence="1">The sequence shown here is derived from an EMBL/GenBank/DDBJ whole genome shotgun (WGS) entry which is preliminary data.</text>
</comment>